<name>A0A9P7L3E7_9HYPO</name>
<dbReference type="EMBL" id="JADFTT010000329">
    <property type="protein sequence ID" value="KAG5763105.1"/>
    <property type="molecule type" value="Genomic_DNA"/>
</dbReference>
<feature type="domain" description="2EXR" evidence="2">
    <location>
        <begin position="31"/>
        <end position="133"/>
    </location>
</feature>
<reference evidence="3" key="2">
    <citation type="submission" date="2020-10" db="EMBL/GenBank/DDBJ databases">
        <authorList>
            <person name="Peck L.D."/>
            <person name="Nowell R.W."/>
            <person name="Flood J."/>
            <person name="Ryan M.J."/>
            <person name="Barraclough T.G."/>
        </authorList>
    </citation>
    <scope>NUCLEOTIDE SEQUENCE</scope>
    <source>
        <strain evidence="3">IMI 127659i</strain>
    </source>
</reference>
<dbReference type="AlphaFoldDB" id="A0A9P7L3E7"/>
<sequence length="330" mass="37349">MSLPITNLLPTPSPPKTPPAVTPPRHLLGIPEELQEKIWRLTLPNFRMHRVVIEVQSSYDEWCEPEPQDRPGLDGLEPLYPERPIYRWRQTIESPQQPAGLSVCRDSRRIMLSFFREFPRRCIRHLIQDDEGQNRFQDIDAAEGNSTAGLCNPQTDILFVDGASAMFPLNLRELPVIGVSVQVEGVGGVGPSLACDHLARIVAPHYTPRLSHINAVFAWRHNQRFSHRHCDVTVPVGRPVAWTGSAGRLETELIRNWQFLHYGHENDRITTGERFQDRDVTRLDDNVTNSHTTLVLSTIPMSCNCPSIIEVLTKFAASLTDKGMAQLHPK</sequence>
<proteinExistence type="predicted"/>
<comment type="caution">
    <text evidence="3">The sequence shown here is derived from an EMBL/GenBank/DDBJ whole genome shotgun (WGS) entry which is preliminary data.</text>
</comment>
<dbReference type="InterPro" id="IPR045518">
    <property type="entry name" value="2EXR"/>
</dbReference>
<dbReference type="Pfam" id="PF20150">
    <property type="entry name" value="2EXR"/>
    <property type="match status" value="1"/>
</dbReference>
<accession>A0A9P7L3E7</accession>
<dbReference type="Proteomes" id="UP000750502">
    <property type="component" value="Unassembled WGS sequence"/>
</dbReference>
<evidence type="ECO:0000259" key="2">
    <source>
        <dbReference type="Pfam" id="PF20150"/>
    </source>
</evidence>
<keyword evidence="4" id="KW-1185">Reference proteome</keyword>
<feature type="region of interest" description="Disordered" evidence="1">
    <location>
        <begin position="1"/>
        <end position="23"/>
    </location>
</feature>
<gene>
    <name evidence="3" type="ORF">H9Q72_008794</name>
</gene>
<dbReference type="OrthoDB" id="5043453at2759"/>
<evidence type="ECO:0000313" key="3">
    <source>
        <dbReference type="EMBL" id="KAG5763105.1"/>
    </source>
</evidence>
<feature type="compositionally biased region" description="Pro residues" evidence="1">
    <location>
        <begin position="11"/>
        <end position="22"/>
    </location>
</feature>
<reference evidence="3" key="1">
    <citation type="journal article" date="2020" name="bioRxiv">
        <title>Historical genomics reveals the evolutionary mechanisms behind multiple outbreaks of the host-specific coffee wilt pathogen Fusarium xylarioides.</title>
        <authorList>
            <person name="Peck D."/>
            <person name="Nowell R.W."/>
            <person name="Flood J."/>
            <person name="Ryan M.J."/>
            <person name="Barraclough T.G."/>
        </authorList>
    </citation>
    <scope>NUCLEOTIDE SEQUENCE</scope>
    <source>
        <strain evidence="3">IMI 127659i</strain>
    </source>
</reference>
<evidence type="ECO:0000313" key="4">
    <source>
        <dbReference type="Proteomes" id="UP000750502"/>
    </source>
</evidence>
<evidence type="ECO:0000256" key="1">
    <source>
        <dbReference type="SAM" id="MobiDB-lite"/>
    </source>
</evidence>
<protein>
    <recommendedName>
        <fullName evidence="2">2EXR domain-containing protein</fullName>
    </recommendedName>
</protein>
<organism evidence="3 4">
    <name type="scientific">Fusarium xylarioides</name>
    <dbReference type="NCBI Taxonomy" id="221167"/>
    <lineage>
        <taxon>Eukaryota</taxon>
        <taxon>Fungi</taxon>
        <taxon>Dikarya</taxon>
        <taxon>Ascomycota</taxon>
        <taxon>Pezizomycotina</taxon>
        <taxon>Sordariomycetes</taxon>
        <taxon>Hypocreomycetidae</taxon>
        <taxon>Hypocreales</taxon>
        <taxon>Nectriaceae</taxon>
        <taxon>Fusarium</taxon>
        <taxon>Fusarium fujikuroi species complex</taxon>
    </lineage>
</organism>